<name>A0A9J7BNZ8_9BACT</name>
<evidence type="ECO:0000256" key="1">
    <source>
        <dbReference type="ARBA" id="ARBA00038310"/>
    </source>
</evidence>
<organism evidence="3 4">
    <name type="scientific">Occallatibacter riparius</name>
    <dbReference type="NCBI Taxonomy" id="1002689"/>
    <lineage>
        <taxon>Bacteria</taxon>
        <taxon>Pseudomonadati</taxon>
        <taxon>Acidobacteriota</taxon>
        <taxon>Terriglobia</taxon>
        <taxon>Terriglobales</taxon>
        <taxon>Acidobacteriaceae</taxon>
        <taxon>Occallatibacter</taxon>
    </lineage>
</organism>
<evidence type="ECO:0000313" key="3">
    <source>
        <dbReference type="EMBL" id="UWZ84249.1"/>
    </source>
</evidence>
<dbReference type="InterPro" id="IPR006680">
    <property type="entry name" value="Amidohydro-rel"/>
</dbReference>
<dbReference type="Pfam" id="PF04909">
    <property type="entry name" value="Amidohydro_2"/>
    <property type="match status" value="1"/>
</dbReference>
<dbReference type="GO" id="GO:0016787">
    <property type="term" value="F:hydrolase activity"/>
    <property type="evidence" value="ECO:0007669"/>
    <property type="project" value="InterPro"/>
</dbReference>
<gene>
    <name evidence="3" type="ORF">MOP44_27350</name>
</gene>
<dbReference type="InterPro" id="IPR032466">
    <property type="entry name" value="Metal_Hydrolase"/>
</dbReference>
<comment type="similarity">
    <text evidence="1">Belongs to the metallo-dependent hydrolases superfamily.</text>
</comment>
<dbReference type="InterPro" id="IPR052350">
    <property type="entry name" value="Metallo-dep_Lactonases"/>
</dbReference>
<dbReference type="EMBL" id="CP093313">
    <property type="protein sequence ID" value="UWZ84249.1"/>
    <property type="molecule type" value="Genomic_DNA"/>
</dbReference>
<dbReference type="SUPFAM" id="SSF51556">
    <property type="entry name" value="Metallo-dependent hydrolases"/>
    <property type="match status" value="1"/>
</dbReference>
<reference evidence="3" key="1">
    <citation type="submission" date="2021-04" db="EMBL/GenBank/DDBJ databases">
        <title>Phylogenetic analysis of Acidobacteriaceae.</title>
        <authorList>
            <person name="Qiu L."/>
            <person name="Zhang Q."/>
        </authorList>
    </citation>
    <scope>NUCLEOTIDE SEQUENCE</scope>
    <source>
        <strain evidence="3">DSM 25168</strain>
    </source>
</reference>
<dbReference type="PANTHER" id="PTHR43569">
    <property type="entry name" value="AMIDOHYDROLASE"/>
    <property type="match status" value="1"/>
</dbReference>
<accession>A0A9J7BNZ8</accession>
<dbReference type="AlphaFoldDB" id="A0A9J7BNZ8"/>
<evidence type="ECO:0000259" key="2">
    <source>
        <dbReference type="Pfam" id="PF04909"/>
    </source>
</evidence>
<protein>
    <submittedName>
        <fullName evidence="3">Amidohydrolase family protein</fullName>
    </submittedName>
</protein>
<dbReference type="Proteomes" id="UP001059380">
    <property type="component" value="Chromosome"/>
</dbReference>
<dbReference type="PANTHER" id="PTHR43569:SF2">
    <property type="entry name" value="AMIDOHYDROLASE-RELATED DOMAIN-CONTAINING PROTEIN"/>
    <property type="match status" value="1"/>
</dbReference>
<evidence type="ECO:0000313" key="4">
    <source>
        <dbReference type="Proteomes" id="UP001059380"/>
    </source>
</evidence>
<keyword evidence="4" id="KW-1185">Reference proteome</keyword>
<dbReference type="KEGG" id="orp:MOP44_27350"/>
<dbReference type="Gene3D" id="3.20.20.140">
    <property type="entry name" value="Metal-dependent hydrolases"/>
    <property type="match status" value="1"/>
</dbReference>
<dbReference type="RefSeq" id="WP_260793754.1">
    <property type="nucleotide sequence ID" value="NZ_CP093313.1"/>
</dbReference>
<sequence>MNRIDAHQHFWNYDPVEYGWIDEPMAALRRDFLPQDLKPLLSQVGFQGCIAVQARQSLEETRWLLSLAKQNDFIRGVVGWVDLRSAQLPDQLRDLTRDPKLVGVRHVVQAEPDDDFMLRADFRRGIAQLAAFGLAYDILVYPRQLRAAVKLVSQFPEQHFVLDHIAKPLIAQGAIEPWNTEIRALAQFPNVMCKVSGMVTEARWTGWQPEDFRPYLDVIFEAFGPERIMIGSDWPVCTVAADYHETIGIVTDYIDGLSTAQQDAILGGNCAAFYRLPE</sequence>
<feature type="domain" description="Amidohydrolase-related" evidence="2">
    <location>
        <begin position="4"/>
        <end position="276"/>
    </location>
</feature>
<proteinExistence type="inferred from homology"/>